<feature type="region of interest" description="Disordered" evidence="11">
    <location>
        <begin position="218"/>
        <end position="379"/>
    </location>
</feature>
<evidence type="ECO:0000256" key="3">
    <source>
        <dbReference type="ARBA" id="ARBA00022490"/>
    </source>
</evidence>
<evidence type="ECO:0000256" key="4">
    <source>
        <dbReference type="ARBA" id="ARBA00022794"/>
    </source>
</evidence>
<dbReference type="PANTHER" id="PTHR31363">
    <property type="entry name" value="TRAF3-INTERACTING PROTEIN 1"/>
    <property type="match status" value="1"/>
</dbReference>
<dbReference type="GO" id="GO:0005930">
    <property type="term" value="C:axoneme"/>
    <property type="evidence" value="ECO:0007669"/>
    <property type="project" value="UniProtKB-SubCell"/>
</dbReference>
<feature type="compositionally biased region" description="Basic and acidic residues" evidence="11">
    <location>
        <begin position="147"/>
        <end position="161"/>
    </location>
</feature>
<keyword evidence="3" id="KW-0963">Cytoplasm</keyword>
<dbReference type="GO" id="GO:0036064">
    <property type="term" value="C:ciliary basal body"/>
    <property type="evidence" value="ECO:0007669"/>
    <property type="project" value="TreeGrafter"/>
</dbReference>
<dbReference type="Proteomes" id="UP001159042">
    <property type="component" value="Unassembled WGS sequence"/>
</dbReference>
<evidence type="ECO:0000313" key="15">
    <source>
        <dbReference type="Proteomes" id="UP001159042"/>
    </source>
</evidence>
<reference evidence="14 15" key="1">
    <citation type="journal article" date="2023" name="Insect Mol. Biol.">
        <title>Genome sequencing provides insights into the evolution of gene families encoding plant cell wall-degrading enzymes in longhorned beetles.</title>
        <authorList>
            <person name="Shin N.R."/>
            <person name="Okamura Y."/>
            <person name="Kirsch R."/>
            <person name="Pauchet Y."/>
        </authorList>
    </citation>
    <scope>NUCLEOTIDE SEQUENCE [LARGE SCALE GENOMIC DNA]</scope>
    <source>
        <strain evidence="14">EAD_L_NR</strain>
    </source>
</reference>
<dbReference type="InterPro" id="IPR041476">
    <property type="entry name" value="TRAF3IP1_C"/>
</dbReference>
<dbReference type="InterPro" id="IPR042576">
    <property type="entry name" value="TRAF3IP1_N_sf"/>
</dbReference>
<evidence type="ECO:0000259" key="13">
    <source>
        <dbReference type="Pfam" id="PF17749"/>
    </source>
</evidence>
<feature type="compositionally biased region" description="Low complexity" evidence="11">
    <location>
        <begin position="350"/>
        <end position="371"/>
    </location>
</feature>
<feature type="compositionally biased region" description="Basic and acidic residues" evidence="11">
    <location>
        <begin position="243"/>
        <end position="271"/>
    </location>
</feature>
<feature type="domain" description="TRAF3-interacting protein 1 N-terminal" evidence="12">
    <location>
        <begin position="9"/>
        <end position="116"/>
    </location>
</feature>
<dbReference type="Pfam" id="PF17749">
    <property type="entry name" value="MIP-T3_C"/>
    <property type="match status" value="1"/>
</dbReference>
<dbReference type="InterPro" id="IPR018799">
    <property type="entry name" value="TRAF3IP1"/>
</dbReference>
<evidence type="ECO:0000256" key="7">
    <source>
        <dbReference type="ARBA" id="ARBA00023273"/>
    </source>
</evidence>
<dbReference type="GO" id="GO:0042073">
    <property type="term" value="P:intraciliary transport"/>
    <property type="evidence" value="ECO:0007669"/>
    <property type="project" value="TreeGrafter"/>
</dbReference>
<feature type="coiled-coil region" evidence="10">
    <location>
        <begin position="530"/>
        <end position="557"/>
    </location>
</feature>
<dbReference type="Pfam" id="PF10243">
    <property type="entry name" value="MIP-T3"/>
    <property type="match status" value="1"/>
</dbReference>
<dbReference type="GO" id="GO:0060271">
    <property type="term" value="P:cilium assembly"/>
    <property type="evidence" value="ECO:0007669"/>
    <property type="project" value="TreeGrafter"/>
</dbReference>
<proteinExistence type="inferred from homology"/>
<evidence type="ECO:0000313" key="14">
    <source>
        <dbReference type="EMBL" id="KAJ8924427.1"/>
    </source>
</evidence>
<comment type="subcellular location">
    <subcellularLocation>
        <location evidence="2">Cytoplasm</location>
        <location evidence="2">Cytoskeleton</location>
        <location evidence="2">Cilium axoneme</location>
    </subcellularLocation>
    <subcellularLocation>
        <location evidence="1">Cytoplasm</location>
        <location evidence="1">Cytoskeleton</location>
        <location evidence="1">Cilium basal body</location>
    </subcellularLocation>
</comment>
<keyword evidence="15" id="KW-1185">Reference proteome</keyword>
<feature type="compositionally biased region" description="Basic and acidic residues" evidence="11">
    <location>
        <begin position="185"/>
        <end position="204"/>
    </location>
</feature>
<evidence type="ECO:0000256" key="10">
    <source>
        <dbReference type="SAM" id="Coils"/>
    </source>
</evidence>
<evidence type="ECO:0000256" key="1">
    <source>
        <dbReference type="ARBA" id="ARBA00004120"/>
    </source>
</evidence>
<dbReference type="GO" id="GO:0070507">
    <property type="term" value="P:regulation of microtubule cytoskeleton organization"/>
    <property type="evidence" value="ECO:0007669"/>
    <property type="project" value="TreeGrafter"/>
</dbReference>
<dbReference type="EMBL" id="JANEYG010000003">
    <property type="protein sequence ID" value="KAJ8924427.1"/>
    <property type="molecule type" value="Genomic_DNA"/>
</dbReference>
<accession>A0AAV8WE02</accession>
<evidence type="ECO:0000259" key="12">
    <source>
        <dbReference type="Pfam" id="PF10243"/>
    </source>
</evidence>
<gene>
    <name evidence="14" type="ORF">NQ315_007223</name>
</gene>
<dbReference type="Gene3D" id="1.10.418.50">
    <property type="entry name" value="Microtubule-binding protein MIP-T3"/>
    <property type="match status" value="1"/>
</dbReference>
<dbReference type="GO" id="GO:0048513">
    <property type="term" value="P:animal organ development"/>
    <property type="evidence" value="ECO:0007669"/>
    <property type="project" value="UniProtKB-ARBA"/>
</dbReference>
<evidence type="ECO:0000256" key="11">
    <source>
        <dbReference type="SAM" id="MobiDB-lite"/>
    </source>
</evidence>
<dbReference type="FunFam" id="1.10.418.50:FF:000001">
    <property type="entry name" value="TRAF3-interacting protein 1 isoform X1"/>
    <property type="match status" value="1"/>
</dbReference>
<dbReference type="InterPro" id="IPR040468">
    <property type="entry name" value="TRAF3IP1_N"/>
</dbReference>
<comment type="similarity">
    <text evidence="8">Belongs to the TRAF3IP1 family.</text>
</comment>
<dbReference type="AlphaFoldDB" id="A0AAV8WE02"/>
<evidence type="ECO:0000256" key="8">
    <source>
        <dbReference type="ARBA" id="ARBA00043971"/>
    </source>
</evidence>
<dbReference type="GO" id="GO:0008017">
    <property type="term" value="F:microtubule binding"/>
    <property type="evidence" value="ECO:0007669"/>
    <property type="project" value="InterPro"/>
</dbReference>
<evidence type="ECO:0000256" key="5">
    <source>
        <dbReference type="ARBA" id="ARBA00023054"/>
    </source>
</evidence>
<feature type="compositionally biased region" description="Polar residues" evidence="11">
    <location>
        <begin position="277"/>
        <end position="286"/>
    </location>
</feature>
<name>A0AAV8WE02_9CUCU</name>
<keyword evidence="7" id="KW-0966">Cell projection</keyword>
<keyword evidence="6" id="KW-0206">Cytoskeleton</keyword>
<dbReference type="PANTHER" id="PTHR31363:SF0">
    <property type="entry name" value="TRAF3-INTERACTING PROTEIN 1"/>
    <property type="match status" value="1"/>
</dbReference>
<evidence type="ECO:0000256" key="9">
    <source>
        <dbReference type="ARBA" id="ARBA00070492"/>
    </source>
</evidence>
<keyword evidence="4" id="KW-0970">Cilium biogenesis/degradation</keyword>
<feature type="domain" description="TRAF3-interacting protein 1 C-terminal" evidence="13">
    <location>
        <begin position="426"/>
        <end position="569"/>
    </location>
</feature>
<sequence>MTEDITPEVIKKTQKLLGKYVKKPALTEKLLKKPPFRFLHDVVIAVIKETGFLKGLYSADELVSDKVKEKEAKIAFLNKLIDAVKAVSNSDLPVRATKIVAGLEPTKTNLLLQTIAISLDNKIDTSNYVAQLNSRQTDKKKTKKTAGTKDDKGTSSKDESSTRATKAKKPSESPRNKTKTNTPKDSSRSKTKTDKSSKTADSKKNVIAIEEEKAVEAISKDEQAVSQDVTSKEGTSNSNSPRDQNHVADSESRVIPDQRSSKDDSKVRDKSSIFIKDTSNLENASTRNEEEQNEQLQHRELIGDTQSLIRPKSARPKSGDRSANSKPKNISADKNGDTKPLQMNANQAQRPKSSLRPPSVRPSSARPGAPRLRPDSALPLQEAVTMGNINVIVESVDNIMDDEETVVIQTTAEVAEENFNSVAVPDDNKGQLVEQILEQIQEAGEGVRRNVDIDWEQEGLHSRDGAAKEINQLRSLIQTLTKTANPLGKLMNYLHEDIDAMQGELQMWTKTKNQLFSEIYKQKRLSVESNKPLLTQLEHLQEEIKKQQQEIITVRGNILRNESRIKELLNV</sequence>
<dbReference type="GO" id="GO:0030992">
    <property type="term" value="C:intraciliary transport particle B"/>
    <property type="evidence" value="ECO:0007669"/>
    <property type="project" value="TreeGrafter"/>
</dbReference>
<protein>
    <recommendedName>
        <fullName evidence="9">TRAF3-interacting protein 1</fullName>
    </recommendedName>
</protein>
<evidence type="ECO:0000256" key="2">
    <source>
        <dbReference type="ARBA" id="ARBA00004430"/>
    </source>
</evidence>
<organism evidence="14 15">
    <name type="scientific">Exocentrus adspersus</name>
    <dbReference type="NCBI Taxonomy" id="1586481"/>
    <lineage>
        <taxon>Eukaryota</taxon>
        <taxon>Metazoa</taxon>
        <taxon>Ecdysozoa</taxon>
        <taxon>Arthropoda</taxon>
        <taxon>Hexapoda</taxon>
        <taxon>Insecta</taxon>
        <taxon>Pterygota</taxon>
        <taxon>Neoptera</taxon>
        <taxon>Endopterygota</taxon>
        <taxon>Coleoptera</taxon>
        <taxon>Polyphaga</taxon>
        <taxon>Cucujiformia</taxon>
        <taxon>Chrysomeloidea</taxon>
        <taxon>Cerambycidae</taxon>
        <taxon>Lamiinae</taxon>
        <taxon>Acanthocinini</taxon>
        <taxon>Exocentrus</taxon>
    </lineage>
</organism>
<evidence type="ECO:0000256" key="6">
    <source>
        <dbReference type="ARBA" id="ARBA00023212"/>
    </source>
</evidence>
<feature type="region of interest" description="Disordered" evidence="11">
    <location>
        <begin position="134"/>
        <end position="204"/>
    </location>
</feature>
<dbReference type="GO" id="GO:0048731">
    <property type="term" value="P:system development"/>
    <property type="evidence" value="ECO:0007669"/>
    <property type="project" value="UniProtKB-ARBA"/>
</dbReference>
<keyword evidence="5 10" id="KW-0175">Coiled coil</keyword>
<comment type="caution">
    <text evidence="14">The sequence shown here is derived from an EMBL/GenBank/DDBJ whole genome shotgun (WGS) entry which is preliminary data.</text>
</comment>
<feature type="compositionally biased region" description="Polar residues" evidence="11">
    <location>
        <begin position="224"/>
        <end position="242"/>
    </location>
</feature>